<evidence type="ECO:0000256" key="6">
    <source>
        <dbReference type="ARBA" id="ARBA00023163"/>
    </source>
</evidence>
<evidence type="ECO:0000256" key="7">
    <source>
        <dbReference type="ARBA" id="ARBA00023242"/>
    </source>
</evidence>
<evidence type="ECO:0000259" key="12">
    <source>
        <dbReference type="PROSITE" id="PS50048"/>
    </source>
</evidence>
<dbReference type="SMART" id="SM00066">
    <property type="entry name" value="GAL4"/>
    <property type="match status" value="1"/>
</dbReference>
<dbReference type="GO" id="GO:0008270">
    <property type="term" value="F:zinc ion binding"/>
    <property type="evidence" value="ECO:0007669"/>
    <property type="project" value="InterPro"/>
</dbReference>
<name>A0AA39L550_SARSR</name>
<evidence type="ECO:0000256" key="2">
    <source>
        <dbReference type="ARBA" id="ARBA00022723"/>
    </source>
</evidence>
<feature type="domain" description="Zn(2)-C6 fungal-type" evidence="12">
    <location>
        <begin position="12"/>
        <end position="45"/>
    </location>
</feature>
<comment type="similarity">
    <text evidence="8">Belongs to the prtT family.</text>
</comment>
<evidence type="ECO:0000313" key="13">
    <source>
        <dbReference type="EMBL" id="KAK0384886.1"/>
    </source>
</evidence>
<dbReference type="Proteomes" id="UP001175261">
    <property type="component" value="Unassembled WGS sequence"/>
</dbReference>
<keyword evidence="4" id="KW-0805">Transcription regulation</keyword>
<evidence type="ECO:0000256" key="8">
    <source>
        <dbReference type="ARBA" id="ARBA00038134"/>
    </source>
</evidence>
<evidence type="ECO:0000256" key="5">
    <source>
        <dbReference type="ARBA" id="ARBA00023125"/>
    </source>
</evidence>
<dbReference type="AlphaFoldDB" id="A0AA39L550"/>
<dbReference type="Gene3D" id="4.10.240.10">
    <property type="entry name" value="Zn(2)-C6 fungal-type DNA-binding domain"/>
    <property type="match status" value="1"/>
</dbReference>
<sequence length="622" mass="69263">MPPLRSGRASKACLLCRRYKTRCYASETEGGSCLRCQTLAEPCSLQGEHITTRPRSSIPKSPIDRRAPVPRPVEDRLDRLERTVGSLVDRLDARLDVLAAAASSRQDSPPSLGPSASASIASAERNPAPPVFLIRDAATDAAISPSQSNKVTDSSFKTDVISSGLVSLPAAYSLLELFHTHYSRWVKFPEDVTTDALLLRVRTSPLLLCSILLIAVRHSTQDLADDLAPALFHEAKQLVAVSLLEVPRTVEFFQAVLILSLWSTTIGQEPLSIDSWLLTGYALQQGLASPVFADLFRHKSNLPTSKRHFDAWCLWNHLCLAHLQYCVDTQRQTILKKSQVDHCLRLVGSDSITNYEMRMAAEVKLYWIIHNQCCSPSINMSEVIAVLQNWQQEWAALFNQPRSQFLQMGFHFAHLLAYYQSLKSLRSTMGTSTLSEMVRLSKTIINLAIDTSDDRTRHLTDHIYHVVTFSALTLIHLLNTSERKIHTATNHSVSDLDALIIKLVRWLRSIGLSCHVSHLLSDVVQTQFEKFRKRSGAGATSHINSQRNALSTYQVAVTESQNVGEHMASSSSLGVNPGPNAQTDAPQFPFLDMISSELFGMEADITLWPQWDQMASQMDHSV</sequence>
<dbReference type="PROSITE" id="PS50048">
    <property type="entry name" value="ZN2_CY6_FUNGAL_2"/>
    <property type="match status" value="1"/>
</dbReference>
<gene>
    <name evidence="13" type="ORF">NLU13_7365</name>
</gene>
<keyword evidence="14" id="KW-1185">Reference proteome</keyword>
<proteinExistence type="inferred from homology"/>
<dbReference type="SUPFAM" id="SSF57701">
    <property type="entry name" value="Zn2/Cys6 DNA-binding domain"/>
    <property type="match status" value="1"/>
</dbReference>
<evidence type="ECO:0000256" key="10">
    <source>
        <dbReference type="ARBA" id="ARBA00042461"/>
    </source>
</evidence>
<feature type="region of interest" description="Disordered" evidence="11">
    <location>
        <begin position="102"/>
        <end position="124"/>
    </location>
</feature>
<evidence type="ECO:0000256" key="3">
    <source>
        <dbReference type="ARBA" id="ARBA00022833"/>
    </source>
</evidence>
<accession>A0AA39L550</accession>
<protein>
    <recommendedName>
        <fullName evidence="9">Transcriptional activator of proteases prtT</fullName>
    </recommendedName>
    <alternativeName>
        <fullName evidence="10">Zn(2)-C6 zinc finger-containing protein prtT</fullName>
    </alternativeName>
</protein>
<evidence type="ECO:0000256" key="9">
    <source>
        <dbReference type="ARBA" id="ARBA00041135"/>
    </source>
</evidence>
<dbReference type="GO" id="GO:0000981">
    <property type="term" value="F:DNA-binding transcription factor activity, RNA polymerase II-specific"/>
    <property type="evidence" value="ECO:0007669"/>
    <property type="project" value="InterPro"/>
</dbReference>
<dbReference type="EMBL" id="JAPDFR010000007">
    <property type="protein sequence ID" value="KAK0384886.1"/>
    <property type="molecule type" value="Genomic_DNA"/>
</dbReference>
<dbReference type="PANTHER" id="PTHR31845">
    <property type="entry name" value="FINGER DOMAIN PROTEIN, PUTATIVE-RELATED"/>
    <property type="match status" value="1"/>
</dbReference>
<dbReference type="GO" id="GO:0005634">
    <property type="term" value="C:nucleus"/>
    <property type="evidence" value="ECO:0007669"/>
    <property type="project" value="UniProtKB-SubCell"/>
</dbReference>
<comment type="caution">
    <text evidence="13">The sequence shown here is derived from an EMBL/GenBank/DDBJ whole genome shotgun (WGS) entry which is preliminary data.</text>
</comment>
<dbReference type="PANTHER" id="PTHR31845:SF34">
    <property type="entry name" value="TRANSCRIPTIONAL ACTIVATOR OF PROTEASES PRTT"/>
    <property type="match status" value="1"/>
</dbReference>
<dbReference type="PROSITE" id="PS00463">
    <property type="entry name" value="ZN2_CY6_FUNGAL_1"/>
    <property type="match status" value="1"/>
</dbReference>
<feature type="region of interest" description="Disordered" evidence="11">
    <location>
        <begin position="50"/>
        <end position="69"/>
    </location>
</feature>
<dbReference type="CDD" id="cd12148">
    <property type="entry name" value="fungal_TF_MHR"/>
    <property type="match status" value="1"/>
</dbReference>
<keyword evidence="6" id="KW-0804">Transcription</keyword>
<reference evidence="13" key="1">
    <citation type="submission" date="2022-10" db="EMBL/GenBank/DDBJ databases">
        <title>Determination and structural analysis of whole genome sequence of Sarocladium strictum F4-1.</title>
        <authorList>
            <person name="Hu L."/>
            <person name="Jiang Y."/>
        </authorList>
    </citation>
    <scope>NUCLEOTIDE SEQUENCE</scope>
    <source>
        <strain evidence="13">F4-1</strain>
    </source>
</reference>
<dbReference type="InterPro" id="IPR036864">
    <property type="entry name" value="Zn2-C6_fun-type_DNA-bd_sf"/>
</dbReference>
<feature type="compositionally biased region" description="Low complexity" evidence="11">
    <location>
        <begin position="102"/>
        <end position="123"/>
    </location>
</feature>
<keyword evidence="2" id="KW-0479">Metal-binding</keyword>
<keyword evidence="7" id="KW-0539">Nucleus</keyword>
<evidence type="ECO:0000256" key="11">
    <source>
        <dbReference type="SAM" id="MobiDB-lite"/>
    </source>
</evidence>
<evidence type="ECO:0000256" key="4">
    <source>
        <dbReference type="ARBA" id="ARBA00023015"/>
    </source>
</evidence>
<evidence type="ECO:0000256" key="1">
    <source>
        <dbReference type="ARBA" id="ARBA00004123"/>
    </source>
</evidence>
<evidence type="ECO:0000313" key="14">
    <source>
        <dbReference type="Proteomes" id="UP001175261"/>
    </source>
</evidence>
<dbReference type="GO" id="GO:0000976">
    <property type="term" value="F:transcription cis-regulatory region binding"/>
    <property type="evidence" value="ECO:0007669"/>
    <property type="project" value="TreeGrafter"/>
</dbReference>
<organism evidence="13 14">
    <name type="scientific">Sarocladium strictum</name>
    <name type="common">Black bundle disease fungus</name>
    <name type="synonym">Acremonium strictum</name>
    <dbReference type="NCBI Taxonomy" id="5046"/>
    <lineage>
        <taxon>Eukaryota</taxon>
        <taxon>Fungi</taxon>
        <taxon>Dikarya</taxon>
        <taxon>Ascomycota</taxon>
        <taxon>Pezizomycotina</taxon>
        <taxon>Sordariomycetes</taxon>
        <taxon>Hypocreomycetidae</taxon>
        <taxon>Hypocreales</taxon>
        <taxon>Sarocladiaceae</taxon>
        <taxon>Sarocladium</taxon>
    </lineage>
</organism>
<dbReference type="InterPro" id="IPR001138">
    <property type="entry name" value="Zn2Cys6_DnaBD"/>
</dbReference>
<comment type="subcellular location">
    <subcellularLocation>
        <location evidence="1">Nucleus</location>
    </subcellularLocation>
</comment>
<dbReference type="CDD" id="cd00067">
    <property type="entry name" value="GAL4"/>
    <property type="match status" value="1"/>
</dbReference>
<keyword evidence="5" id="KW-0238">DNA-binding</keyword>
<dbReference type="InterPro" id="IPR051089">
    <property type="entry name" value="prtT"/>
</dbReference>
<keyword evidence="3" id="KW-0862">Zinc</keyword>